<dbReference type="CDD" id="cd16917">
    <property type="entry name" value="HATPase_UhpB-NarQ-NarX-like"/>
    <property type="match status" value="1"/>
</dbReference>
<organism evidence="11 12">
    <name type="scientific">Georgenia yuyongxinii</name>
    <dbReference type="NCBI Taxonomy" id="2589797"/>
    <lineage>
        <taxon>Bacteria</taxon>
        <taxon>Bacillati</taxon>
        <taxon>Actinomycetota</taxon>
        <taxon>Actinomycetes</taxon>
        <taxon>Micrococcales</taxon>
        <taxon>Bogoriellaceae</taxon>
        <taxon>Georgenia</taxon>
    </lineage>
</organism>
<dbReference type="PANTHER" id="PTHR24421">
    <property type="entry name" value="NITRATE/NITRITE SENSOR PROTEIN NARX-RELATED"/>
    <property type="match status" value="1"/>
</dbReference>
<dbReference type="Gene3D" id="3.30.565.10">
    <property type="entry name" value="Histidine kinase-like ATPase, C-terminal domain"/>
    <property type="match status" value="1"/>
</dbReference>
<evidence type="ECO:0000259" key="10">
    <source>
        <dbReference type="PROSITE" id="PS50109"/>
    </source>
</evidence>
<dbReference type="EC" id="2.7.13.3" evidence="2"/>
<keyword evidence="9" id="KW-0472">Membrane</keyword>
<gene>
    <name evidence="11" type="ORF">FJ693_19145</name>
</gene>
<dbReference type="Proteomes" id="UP000318693">
    <property type="component" value="Unassembled WGS sequence"/>
</dbReference>
<feature type="transmembrane region" description="Helical" evidence="9">
    <location>
        <begin position="31"/>
        <end position="50"/>
    </location>
</feature>
<evidence type="ECO:0000256" key="9">
    <source>
        <dbReference type="SAM" id="Phobius"/>
    </source>
</evidence>
<dbReference type="InterPro" id="IPR050482">
    <property type="entry name" value="Sensor_HK_TwoCompSys"/>
</dbReference>
<dbReference type="Gene3D" id="1.20.5.1930">
    <property type="match status" value="1"/>
</dbReference>
<dbReference type="InterPro" id="IPR003594">
    <property type="entry name" value="HATPase_dom"/>
</dbReference>
<dbReference type="GO" id="GO:0000155">
    <property type="term" value="F:phosphorelay sensor kinase activity"/>
    <property type="evidence" value="ECO:0007669"/>
    <property type="project" value="InterPro"/>
</dbReference>
<keyword evidence="5" id="KW-0547">Nucleotide-binding</keyword>
<keyword evidence="6 11" id="KW-0418">Kinase</keyword>
<comment type="caution">
    <text evidence="11">The sequence shown here is derived from an EMBL/GenBank/DDBJ whole genome shotgun (WGS) entry which is preliminary data.</text>
</comment>
<reference evidence="11 12" key="1">
    <citation type="submission" date="2019-07" db="EMBL/GenBank/DDBJ databases">
        <title>Georgenia wutianyii sp. nov. and Georgenia *** sp. nov. isolated from plateau pika (Ochotona curzoniae) in the Qinghai-Tibet plateau of China.</title>
        <authorList>
            <person name="Tian Z."/>
        </authorList>
    </citation>
    <scope>NUCLEOTIDE SEQUENCE [LARGE SCALE GENOMIC DNA]</scope>
    <source>
        <strain evidence="11 12">Z446</strain>
    </source>
</reference>
<evidence type="ECO:0000256" key="6">
    <source>
        <dbReference type="ARBA" id="ARBA00022777"/>
    </source>
</evidence>
<dbReference type="SMART" id="SM00387">
    <property type="entry name" value="HATPase_c"/>
    <property type="match status" value="1"/>
</dbReference>
<evidence type="ECO:0000313" key="12">
    <source>
        <dbReference type="Proteomes" id="UP000318693"/>
    </source>
</evidence>
<keyword evidence="9" id="KW-0812">Transmembrane</keyword>
<evidence type="ECO:0000256" key="8">
    <source>
        <dbReference type="ARBA" id="ARBA00023012"/>
    </source>
</evidence>
<dbReference type="Pfam" id="PF07730">
    <property type="entry name" value="HisKA_3"/>
    <property type="match status" value="1"/>
</dbReference>
<evidence type="ECO:0000256" key="5">
    <source>
        <dbReference type="ARBA" id="ARBA00022741"/>
    </source>
</evidence>
<dbReference type="InterPro" id="IPR005467">
    <property type="entry name" value="His_kinase_dom"/>
</dbReference>
<evidence type="ECO:0000256" key="4">
    <source>
        <dbReference type="ARBA" id="ARBA00022679"/>
    </source>
</evidence>
<evidence type="ECO:0000313" key="11">
    <source>
        <dbReference type="EMBL" id="TRW43059.1"/>
    </source>
</evidence>
<evidence type="ECO:0000256" key="1">
    <source>
        <dbReference type="ARBA" id="ARBA00000085"/>
    </source>
</evidence>
<dbReference type="GO" id="GO:0046983">
    <property type="term" value="F:protein dimerization activity"/>
    <property type="evidence" value="ECO:0007669"/>
    <property type="project" value="InterPro"/>
</dbReference>
<proteinExistence type="predicted"/>
<keyword evidence="4" id="KW-0808">Transferase</keyword>
<dbReference type="InterPro" id="IPR036890">
    <property type="entry name" value="HATPase_C_sf"/>
</dbReference>
<dbReference type="AlphaFoldDB" id="A0A552WK49"/>
<keyword evidence="12" id="KW-1185">Reference proteome</keyword>
<dbReference type="GO" id="GO:0016020">
    <property type="term" value="C:membrane"/>
    <property type="evidence" value="ECO:0007669"/>
    <property type="project" value="InterPro"/>
</dbReference>
<accession>A0A552WK49</accession>
<keyword evidence="7" id="KW-0067">ATP-binding</keyword>
<sequence length="448" mass="48842">MSRPPTLTPQPRSRRRSAAEISEVRGALRRFLAVGLVAMVVVAVPFTIWVRQLAENRALHVATEQTQKLADYAVGPLVTAELLAGEPALLDQLDQRLDPWLDDSLIRIKVWDAQGKVVYSDMRSLIGQNFGLEDWMVELLEGGPATATVGLQDEGENLYETGSGELVEVYAGSQAADGAPLIFEAYYSGDDVMRDKGELLLATAPIVLLALVVLQATQLLPAVRLARRIQDGEATRRRLLQRALDASDIERRRIARELHDEVIQELAGLGYAVEAEERHASEEHRRLLVRARTILQNNVRTLRGMTTELYPPDLEEVGLPGALARLAAPFAEQGLTVSLDVPDQDDLDLDREHAAVLYRIAREAVTNTAKHAAASAVELSLRQEADRTVMLIRDDGLGFDPLAGSPEGHLGLTLMRDSIEEAGGSLEVTSRAGAGTVVTAALTRPAMV</sequence>
<dbReference type="EMBL" id="VJXR01000108">
    <property type="protein sequence ID" value="TRW43059.1"/>
    <property type="molecule type" value="Genomic_DNA"/>
</dbReference>
<evidence type="ECO:0000256" key="3">
    <source>
        <dbReference type="ARBA" id="ARBA00022553"/>
    </source>
</evidence>
<feature type="domain" description="Histidine kinase" evidence="10">
    <location>
        <begin position="257"/>
        <end position="446"/>
    </location>
</feature>
<keyword evidence="8" id="KW-0902">Two-component regulatory system</keyword>
<dbReference type="SUPFAM" id="SSF55874">
    <property type="entry name" value="ATPase domain of HSP90 chaperone/DNA topoisomerase II/histidine kinase"/>
    <property type="match status" value="1"/>
</dbReference>
<dbReference type="InterPro" id="IPR011712">
    <property type="entry name" value="Sig_transdc_His_kin_sub3_dim/P"/>
</dbReference>
<protein>
    <recommendedName>
        <fullName evidence="2">histidine kinase</fullName>
        <ecNumber evidence="2">2.7.13.3</ecNumber>
    </recommendedName>
</protein>
<dbReference type="RefSeq" id="WP_143420030.1">
    <property type="nucleotide sequence ID" value="NZ_VJXR01000108.1"/>
</dbReference>
<evidence type="ECO:0000256" key="7">
    <source>
        <dbReference type="ARBA" id="ARBA00022840"/>
    </source>
</evidence>
<dbReference type="Pfam" id="PF02518">
    <property type="entry name" value="HATPase_c"/>
    <property type="match status" value="1"/>
</dbReference>
<evidence type="ECO:0000256" key="2">
    <source>
        <dbReference type="ARBA" id="ARBA00012438"/>
    </source>
</evidence>
<keyword evidence="9" id="KW-1133">Transmembrane helix</keyword>
<dbReference type="PROSITE" id="PS50109">
    <property type="entry name" value="HIS_KIN"/>
    <property type="match status" value="1"/>
</dbReference>
<dbReference type="GO" id="GO:0005524">
    <property type="term" value="F:ATP binding"/>
    <property type="evidence" value="ECO:0007669"/>
    <property type="project" value="UniProtKB-KW"/>
</dbReference>
<dbReference type="PANTHER" id="PTHR24421:SF10">
    <property type="entry name" value="NITRATE_NITRITE SENSOR PROTEIN NARQ"/>
    <property type="match status" value="1"/>
</dbReference>
<comment type="catalytic activity">
    <reaction evidence="1">
        <text>ATP + protein L-histidine = ADP + protein N-phospho-L-histidine.</text>
        <dbReference type="EC" id="2.7.13.3"/>
    </reaction>
</comment>
<keyword evidence="3" id="KW-0597">Phosphoprotein</keyword>
<name>A0A552WK49_9MICO</name>